<dbReference type="Gene3D" id="3.40.50.300">
    <property type="entry name" value="P-loop containing nucleotide triphosphate hydrolases"/>
    <property type="match status" value="1"/>
</dbReference>
<dbReference type="EMBL" id="JASJQH010007424">
    <property type="protein sequence ID" value="KAK9709244.1"/>
    <property type="molecule type" value="Genomic_DNA"/>
</dbReference>
<sequence>MAKPSELQIIGAGYCRTGTMSTKTALDKLGYNTHHMFEVMKNMETQGPLWLDVVAGKPDWDKIFENYSASVDCPSFWWYKELSQKYPDAKIVLTVRDPEKWYQSCYNTIYQLYKCSTLICDADDLNQTHKLITTLANEVIWGPTGCFQGRFKDKEWTINQFKQHIEEVKRTIPADKLLVFEVKEGWEPLCKFLGKPVPDEPFPHVNDTNEMKERLKQRLTNLSPEMREEFKDCI</sequence>
<dbReference type="Pfam" id="PF17784">
    <property type="entry name" value="Sulfotransfer_4"/>
    <property type="match status" value="1"/>
</dbReference>
<dbReference type="PANTHER" id="PTHR36978">
    <property type="entry name" value="P-LOOP CONTAINING NUCLEOTIDE TRIPHOSPHATE HYDROLASE"/>
    <property type="match status" value="1"/>
</dbReference>
<gene>
    <name evidence="1" type="ORF">K7432_009162</name>
</gene>
<protein>
    <recommendedName>
        <fullName evidence="3">Sulfotransferase family protein</fullName>
    </recommendedName>
</protein>
<evidence type="ECO:0000313" key="1">
    <source>
        <dbReference type="EMBL" id="KAK9709244.1"/>
    </source>
</evidence>
<dbReference type="InterPro" id="IPR027417">
    <property type="entry name" value="P-loop_NTPase"/>
</dbReference>
<name>A0ABR2VXI0_9FUNG</name>
<organism evidence="1 2">
    <name type="scientific">Basidiobolus ranarum</name>
    <dbReference type="NCBI Taxonomy" id="34480"/>
    <lineage>
        <taxon>Eukaryota</taxon>
        <taxon>Fungi</taxon>
        <taxon>Fungi incertae sedis</taxon>
        <taxon>Zoopagomycota</taxon>
        <taxon>Entomophthoromycotina</taxon>
        <taxon>Basidiobolomycetes</taxon>
        <taxon>Basidiobolales</taxon>
        <taxon>Basidiobolaceae</taxon>
        <taxon>Basidiobolus</taxon>
    </lineage>
</organism>
<evidence type="ECO:0008006" key="3">
    <source>
        <dbReference type="Google" id="ProtNLM"/>
    </source>
</evidence>
<proteinExistence type="predicted"/>
<accession>A0ABR2VXI0</accession>
<dbReference type="SUPFAM" id="SSF52540">
    <property type="entry name" value="P-loop containing nucleoside triphosphate hydrolases"/>
    <property type="match status" value="1"/>
</dbReference>
<keyword evidence="2" id="KW-1185">Reference proteome</keyword>
<dbReference type="Proteomes" id="UP001479436">
    <property type="component" value="Unassembled WGS sequence"/>
</dbReference>
<evidence type="ECO:0000313" key="2">
    <source>
        <dbReference type="Proteomes" id="UP001479436"/>
    </source>
</evidence>
<comment type="caution">
    <text evidence="1">The sequence shown here is derived from an EMBL/GenBank/DDBJ whole genome shotgun (WGS) entry which is preliminary data.</text>
</comment>
<reference evidence="1 2" key="1">
    <citation type="submission" date="2023-04" db="EMBL/GenBank/DDBJ databases">
        <title>Genome of Basidiobolus ranarum AG-B5.</title>
        <authorList>
            <person name="Stajich J.E."/>
            <person name="Carter-House D."/>
            <person name="Gryganskyi A."/>
        </authorList>
    </citation>
    <scope>NUCLEOTIDE SEQUENCE [LARGE SCALE GENOMIC DNA]</scope>
    <source>
        <strain evidence="1 2">AG-B5</strain>
    </source>
</reference>
<dbReference type="PANTHER" id="PTHR36978:SF4">
    <property type="entry name" value="P-LOOP CONTAINING NUCLEOSIDE TRIPHOSPHATE HYDROLASE PROTEIN"/>
    <property type="match status" value="1"/>
</dbReference>
<dbReference type="InterPro" id="IPR040632">
    <property type="entry name" value="Sulfotransfer_4"/>
</dbReference>